<gene>
    <name evidence="4" type="ORF">GEV33_006642</name>
</gene>
<name>A0A8J6HK53_TENMO</name>
<evidence type="ECO:0000256" key="3">
    <source>
        <dbReference type="SAM" id="MobiDB-lite"/>
    </source>
</evidence>
<comment type="function">
    <text evidence="2">E3 ubiquitin-protein ligase which accepts ubiquitin from an E2 ubiquitin-conjugating enzyme in the form of a thioester and then directly transfers the ubiquitin to targeted substrates.</text>
</comment>
<evidence type="ECO:0000256" key="1">
    <source>
        <dbReference type="ARBA" id="ARBA00022679"/>
    </source>
</evidence>
<sequence>MIHYILPSLLEELCNTESSPNFGTQLVEVIATVLDNEDDEDGHLIVLAIIQDLMAKCQEIFLDHFARLGIFTKVQALAGPQETQENDENEQNSEGETRRTGSRLDSQLVALDVTDQSVAEDAKEVLPGKAYHWRDWSVCRGRDCLYIWSDAAALELSNGSNGWFRFILDGKLATMYSSGSPEGGADTSGKTAARFASSVAQETMA</sequence>
<evidence type="ECO:0000313" key="5">
    <source>
        <dbReference type="Proteomes" id="UP000719412"/>
    </source>
</evidence>
<dbReference type="GO" id="GO:0043161">
    <property type="term" value="P:proteasome-mediated ubiquitin-dependent protein catabolic process"/>
    <property type="evidence" value="ECO:0007669"/>
    <property type="project" value="TreeGrafter"/>
</dbReference>
<reference evidence="4" key="2">
    <citation type="submission" date="2021-08" db="EMBL/GenBank/DDBJ databases">
        <authorList>
            <person name="Eriksson T."/>
        </authorList>
    </citation>
    <scope>NUCLEOTIDE SEQUENCE</scope>
    <source>
        <strain evidence="4">Stoneville</strain>
        <tissue evidence="4">Whole head</tissue>
    </source>
</reference>
<comment type="catalytic activity">
    <reaction evidence="2">
        <text>S-ubiquitinyl-[E2 ubiquitin-conjugating enzyme]-L-cysteine + [acceptor protein]-L-lysine = [E2 ubiquitin-conjugating enzyme]-L-cysteine + N(6)-ubiquitinyl-[acceptor protein]-L-lysine.</text>
        <dbReference type="EC" id="2.3.2.26"/>
    </reaction>
</comment>
<dbReference type="EMBL" id="JABDTM020021974">
    <property type="protein sequence ID" value="KAH0816149.1"/>
    <property type="molecule type" value="Genomic_DNA"/>
</dbReference>
<dbReference type="UniPathway" id="UPA00143"/>
<dbReference type="GO" id="GO:0016607">
    <property type="term" value="C:nuclear speck"/>
    <property type="evidence" value="ECO:0007669"/>
    <property type="project" value="TreeGrafter"/>
</dbReference>
<dbReference type="GO" id="GO:0070534">
    <property type="term" value="P:protein K63-linked ubiquitination"/>
    <property type="evidence" value="ECO:0007669"/>
    <property type="project" value="TreeGrafter"/>
</dbReference>
<dbReference type="EC" id="2.3.2.26" evidence="2"/>
<dbReference type="Proteomes" id="UP000719412">
    <property type="component" value="Unassembled WGS sequence"/>
</dbReference>
<keyword evidence="2" id="KW-0833">Ubl conjugation pathway</keyword>
<dbReference type="PANTHER" id="PTHR45670">
    <property type="entry name" value="E3 UBIQUITIN-PROTEIN LIGASE TRIP12"/>
    <property type="match status" value="1"/>
</dbReference>
<protein>
    <recommendedName>
        <fullName evidence="2">E3 ubiquitin-protein ligase</fullName>
        <ecNumber evidence="2">2.3.2.26</ecNumber>
    </recommendedName>
</protein>
<dbReference type="InterPro" id="IPR045322">
    <property type="entry name" value="HECTD1/TRIP12-like"/>
</dbReference>
<comment type="caution">
    <text evidence="4">The sequence shown here is derived from an EMBL/GenBank/DDBJ whole genome shotgun (WGS) entry which is preliminary data.</text>
</comment>
<keyword evidence="1 2" id="KW-0808">Transferase</keyword>
<dbReference type="AlphaFoldDB" id="A0A8J6HK53"/>
<comment type="similarity">
    <text evidence="2">Belongs to the UPL family. K-HECT subfamily.</text>
</comment>
<dbReference type="PANTHER" id="PTHR45670:SF1">
    <property type="entry name" value="E3 UBIQUITIN-PROTEIN LIGASE HECTD1"/>
    <property type="match status" value="1"/>
</dbReference>
<reference evidence="4" key="1">
    <citation type="journal article" date="2020" name="J Insects Food Feed">
        <title>The yellow mealworm (Tenebrio molitor) genome: a resource for the emerging insects as food and feed industry.</title>
        <authorList>
            <person name="Eriksson T."/>
            <person name="Andere A."/>
            <person name="Kelstrup H."/>
            <person name="Emery V."/>
            <person name="Picard C."/>
        </authorList>
    </citation>
    <scope>NUCLEOTIDE SEQUENCE</scope>
    <source>
        <strain evidence="4">Stoneville</strain>
        <tissue evidence="4">Whole head</tissue>
    </source>
</reference>
<evidence type="ECO:0000313" key="4">
    <source>
        <dbReference type="EMBL" id="KAH0816149.1"/>
    </source>
</evidence>
<feature type="compositionally biased region" description="Acidic residues" evidence="3">
    <location>
        <begin position="84"/>
        <end position="93"/>
    </location>
</feature>
<keyword evidence="5" id="KW-1185">Reference proteome</keyword>
<proteinExistence type="inferred from homology"/>
<dbReference type="GO" id="GO:0061630">
    <property type="term" value="F:ubiquitin protein ligase activity"/>
    <property type="evidence" value="ECO:0007669"/>
    <property type="project" value="UniProtKB-UniRule"/>
</dbReference>
<organism evidence="4 5">
    <name type="scientific">Tenebrio molitor</name>
    <name type="common">Yellow mealworm beetle</name>
    <dbReference type="NCBI Taxonomy" id="7067"/>
    <lineage>
        <taxon>Eukaryota</taxon>
        <taxon>Metazoa</taxon>
        <taxon>Ecdysozoa</taxon>
        <taxon>Arthropoda</taxon>
        <taxon>Hexapoda</taxon>
        <taxon>Insecta</taxon>
        <taxon>Pterygota</taxon>
        <taxon>Neoptera</taxon>
        <taxon>Endopterygota</taxon>
        <taxon>Coleoptera</taxon>
        <taxon>Polyphaga</taxon>
        <taxon>Cucujiformia</taxon>
        <taxon>Tenebrionidae</taxon>
        <taxon>Tenebrio</taxon>
    </lineage>
</organism>
<feature type="region of interest" description="Disordered" evidence="3">
    <location>
        <begin position="79"/>
        <end position="102"/>
    </location>
</feature>
<evidence type="ECO:0000256" key="2">
    <source>
        <dbReference type="RuleBase" id="RU369009"/>
    </source>
</evidence>
<comment type="pathway">
    <text evidence="2">Protein modification; protein ubiquitination.</text>
</comment>
<accession>A0A8J6HK53</accession>